<sequence>MMFNVLLPCTIKTISETKRDNDNFDATEFNYYRLSVFNSVFSVRFVCAEL</sequence>
<evidence type="ECO:0000313" key="1">
    <source>
        <dbReference type="EMBL" id="KRX40107.1"/>
    </source>
</evidence>
<gene>
    <name evidence="1" type="ORF">T05_3722</name>
</gene>
<dbReference type="Proteomes" id="UP000055048">
    <property type="component" value="Unassembled WGS sequence"/>
</dbReference>
<dbReference type="AlphaFoldDB" id="A0A0V0TMA8"/>
<keyword evidence="2" id="KW-1185">Reference proteome</keyword>
<protein>
    <submittedName>
        <fullName evidence="1">Uncharacterized protein</fullName>
    </submittedName>
</protein>
<organism evidence="1 2">
    <name type="scientific">Trichinella murrelli</name>
    <dbReference type="NCBI Taxonomy" id="144512"/>
    <lineage>
        <taxon>Eukaryota</taxon>
        <taxon>Metazoa</taxon>
        <taxon>Ecdysozoa</taxon>
        <taxon>Nematoda</taxon>
        <taxon>Enoplea</taxon>
        <taxon>Dorylaimia</taxon>
        <taxon>Trichinellida</taxon>
        <taxon>Trichinellidae</taxon>
        <taxon>Trichinella</taxon>
    </lineage>
</organism>
<name>A0A0V0TMA8_9BILA</name>
<comment type="caution">
    <text evidence="1">The sequence shown here is derived from an EMBL/GenBank/DDBJ whole genome shotgun (WGS) entry which is preliminary data.</text>
</comment>
<proteinExistence type="predicted"/>
<evidence type="ECO:0000313" key="2">
    <source>
        <dbReference type="Proteomes" id="UP000055048"/>
    </source>
</evidence>
<reference evidence="1 2" key="1">
    <citation type="submission" date="2015-01" db="EMBL/GenBank/DDBJ databases">
        <title>Evolution of Trichinella species and genotypes.</title>
        <authorList>
            <person name="Korhonen P.K."/>
            <person name="Edoardo P."/>
            <person name="Giuseppe L.R."/>
            <person name="Gasser R.B."/>
        </authorList>
    </citation>
    <scope>NUCLEOTIDE SEQUENCE [LARGE SCALE GENOMIC DNA]</scope>
    <source>
        <strain evidence="1">ISS417</strain>
    </source>
</reference>
<accession>A0A0V0TMA8</accession>
<dbReference type="EMBL" id="JYDJ01000210">
    <property type="protein sequence ID" value="KRX40107.1"/>
    <property type="molecule type" value="Genomic_DNA"/>
</dbReference>